<proteinExistence type="predicted"/>
<gene>
    <name evidence="1" type="ORF">CAL20_18055</name>
</gene>
<dbReference type="AlphaFoldDB" id="A0A261TXH2"/>
<sequence>MCLSPCIVVAFVLQREGDALLLLMSQGAGGNALLLSGVLRPFLFPAHLVGCAGLAIQSGLPASKRVAV</sequence>
<accession>A0A261TXH2</accession>
<evidence type="ECO:0000313" key="1">
    <source>
        <dbReference type="EMBL" id="OZI54386.1"/>
    </source>
</evidence>
<comment type="caution">
    <text evidence="1">The sequence shown here is derived from an EMBL/GenBank/DDBJ whole genome shotgun (WGS) entry which is preliminary data.</text>
</comment>
<dbReference type="EMBL" id="NEVQ01000017">
    <property type="protein sequence ID" value="OZI54386.1"/>
    <property type="molecule type" value="Genomic_DNA"/>
</dbReference>
<evidence type="ECO:0000313" key="2">
    <source>
        <dbReference type="Proteomes" id="UP000216885"/>
    </source>
</evidence>
<keyword evidence="2" id="KW-1185">Reference proteome</keyword>
<reference evidence="1 2" key="1">
    <citation type="submission" date="2017-05" db="EMBL/GenBank/DDBJ databases">
        <title>Complete and WGS of Bordetella genogroups.</title>
        <authorList>
            <person name="Spilker T."/>
            <person name="LiPuma J."/>
        </authorList>
    </citation>
    <scope>NUCLEOTIDE SEQUENCE [LARGE SCALE GENOMIC DNA]</scope>
    <source>
        <strain evidence="1 2">AU9919</strain>
    </source>
</reference>
<protein>
    <submittedName>
        <fullName evidence="1">Uncharacterized protein</fullName>
    </submittedName>
</protein>
<dbReference type="Proteomes" id="UP000216885">
    <property type="component" value="Unassembled WGS sequence"/>
</dbReference>
<organism evidence="1 2">
    <name type="scientific">Bordetella genomosp. 4</name>
    <dbReference type="NCBI Taxonomy" id="463044"/>
    <lineage>
        <taxon>Bacteria</taxon>
        <taxon>Pseudomonadati</taxon>
        <taxon>Pseudomonadota</taxon>
        <taxon>Betaproteobacteria</taxon>
        <taxon>Burkholderiales</taxon>
        <taxon>Alcaligenaceae</taxon>
        <taxon>Bordetella</taxon>
    </lineage>
</organism>
<name>A0A261TXH2_9BORD</name>